<name>A0A0C1FMW0_9SPHI</name>
<accession>A0A0C1FMW0</accession>
<evidence type="ECO:0000313" key="1">
    <source>
        <dbReference type="EMBL" id="KIA94322.1"/>
    </source>
</evidence>
<sequence>MEDGMKRPTLRPLRLFPLRALWLKKSEVGSCKKVAGVRNEVIGVRNEVVGVGNIAVGVRNEVAAIKIHPPTPFKGERDFQRVNAALISISICIKVDLSPFEGGRGMIIEIIKLRSGTQSYLRTESPGLGKFGV</sequence>
<dbReference type="EMBL" id="JSYN01000010">
    <property type="protein sequence ID" value="KIA94322.1"/>
    <property type="molecule type" value="Genomic_DNA"/>
</dbReference>
<comment type="caution">
    <text evidence="1">The sequence shown here is derived from an EMBL/GenBank/DDBJ whole genome shotgun (WGS) entry which is preliminary data.</text>
</comment>
<dbReference type="Proteomes" id="UP000031246">
    <property type="component" value="Unassembled WGS sequence"/>
</dbReference>
<evidence type="ECO:0000313" key="2">
    <source>
        <dbReference type="Proteomes" id="UP000031246"/>
    </source>
</evidence>
<organism evidence="1 2">
    <name type="scientific">Pedobacter kyungheensis</name>
    <dbReference type="NCBI Taxonomy" id="1069985"/>
    <lineage>
        <taxon>Bacteria</taxon>
        <taxon>Pseudomonadati</taxon>
        <taxon>Bacteroidota</taxon>
        <taxon>Sphingobacteriia</taxon>
        <taxon>Sphingobacteriales</taxon>
        <taxon>Sphingobacteriaceae</taxon>
        <taxon>Pedobacter</taxon>
    </lineage>
</organism>
<gene>
    <name evidence="1" type="ORF">OC25_10410</name>
</gene>
<protein>
    <submittedName>
        <fullName evidence="1">Uncharacterized protein</fullName>
    </submittedName>
</protein>
<dbReference type="AlphaFoldDB" id="A0A0C1FMW0"/>
<reference evidence="1 2" key="1">
    <citation type="submission" date="2014-10" db="EMBL/GenBank/DDBJ databases">
        <title>Pedobacter Kyungheensis.</title>
        <authorList>
            <person name="Anderson B.M."/>
            <person name="Newman J.D."/>
        </authorList>
    </citation>
    <scope>NUCLEOTIDE SEQUENCE [LARGE SCALE GENOMIC DNA]</scope>
    <source>
        <strain evidence="1 2">KACC 16221</strain>
    </source>
</reference>
<keyword evidence="2" id="KW-1185">Reference proteome</keyword>
<proteinExistence type="predicted"/>